<sequence length="238" mass="24538">MSPGTLPPVAFPSVPLLAQNSSPLPVARPDLSVGDRRPEVVELQAVLQLLGFYDGAIDGIYGETTRSSVAIFQQIAGLDTTGTVTATTWNRLFPATVPPGTPLAASSGSRNPVAANPAPVDPSTAPSAATFPVPPSSSRPPSPPVSSSPPAVSPVPRTTTAPAPAEVSLPVLKEGARGSVVEQLQTQLDQLGFYSDGVDGVFGEQTTIAVKKFQEANDLEKDGVVGPATWAILLRRGQ</sequence>
<proteinExistence type="predicted"/>
<dbReference type="Pfam" id="PF01471">
    <property type="entry name" value="PG_binding_1"/>
    <property type="match status" value="2"/>
</dbReference>
<dbReference type="SUPFAM" id="SSF47090">
    <property type="entry name" value="PGBD-like"/>
    <property type="match status" value="2"/>
</dbReference>
<feature type="region of interest" description="Disordered" evidence="1">
    <location>
        <begin position="100"/>
        <end position="167"/>
    </location>
</feature>
<evidence type="ECO:0000259" key="2">
    <source>
        <dbReference type="Pfam" id="PF01471"/>
    </source>
</evidence>
<dbReference type="InterPro" id="IPR036365">
    <property type="entry name" value="PGBD-like_sf"/>
</dbReference>
<dbReference type="EMBL" id="AJTX02000006">
    <property type="protein sequence ID" value="KKI99343.1"/>
    <property type="molecule type" value="Genomic_DNA"/>
</dbReference>
<evidence type="ECO:0000256" key="1">
    <source>
        <dbReference type="SAM" id="MobiDB-lite"/>
    </source>
</evidence>
<accession>A0A0M2PXF6</accession>
<dbReference type="STRING" id="317619.GCA_000332315_01853"/>
<keyword evidence="4" id="KW-1185">Reference proteome</keyword>
<dbReference type="eggNOG" id="COG3409">
    <property type="taxonomic scope" value="Bacteria"/>
</dbReference>
<dbReference type="Proteomes" id="UP000034681">
    <property type="component" value="Unassembled WGS sequence"/>
</dbReference>
<feature type="domain" description="Peptidoglycan binding-like" evidence="2">
    <location>
        <begin position="178"/>
        <end position="233"/>
    </location>
</feature>
<name>A0A0M2PXF6_PROHO</name>
<comment type="caution">
    <text evidence="3">The sequence shown here is derived from an EMBL/GenBank/DDBJ whole genome shotgun (WGS) entry which is preliminary data.</text>
</comment>
<dbReference type="AlphaFoldDB" id="A0A0M2PXF6"/>
<gene>
    <name evidence="3" type="ORF">PROH_13605</name>
</gene>
<protein>
    <recommendedName>
        <fullName evidence="2">Peptidoglycan binding-like domain-containing protein</fullName>
    </recommendedName>
</protein>
<dbReference type="InterPro" id="IPR036366">
    <property type="entry name" value="PGBDSf"/>
</dbReference>
<feature type="compositionally biased region" description="Low complexity" evidence="1">
    <location>
        <begin position="154"/>
        <end position="165"/>
    </location>
</feature>
<evidence type="ECO:0000313" key="4">
    <source>
        <dbReference type="Proteomes" id="UP000034681"/>
    </source>
</evidence>
<dbReference type="InterPro" id="IPR002477">
    <property type="entry name" value="Peptidoglycan-bd-like"/>
</dbReference>
<feature type="compositionally biased region" description="Pro residues" evidence="1">
    <location>
        <begin position="132"/>
        <end position="153"/>
    </location>
</feature>
<organism evidence="3 4">
    <name type="scientific">Prochlorothrix hollandica PCC 9006 = CALU 1027</name>
    <dbReference type="NCBI Taxonomy" id="317619"/>
    <lineage>
        <taxon>Bacteria</taxon>
        <taxon>Bacillati</taxon>
        <taxon>Cyanobacteriota</taxon>
        <taxon>Cyanophyceae</taxon>
        <taxon>Prochlorotrichales</taxon>
        <taxon>Prochlorotrichaceae</taxon>
        <taxon>Prochlorothrix</taxon>
    </lineage>
</organism>
<feature type="domain" description="Peptidoglycan binding-like" evidence="2">
    <location>
        <begin position="36"/>
        <end position="92"/>
    </location>
</feature>
<dbReference type="Gene3D" id="1.10.101.10">
    <property type="entry name" value="PGBD-like superfamily/PGBD"/>
    <property type="match status" value="2"/>
</dbReference>
<reference evidence="3" key="1">
    <citation type="submission" date="2012-04" db="EMBL/GenBank/DDBJ databases">
        <authorList>
            <person name="Borisov I.G."/>
            <person name="Ivanikova N.V."/>
            <person name="Pinevich A.V."/>
        </authorList>
    </citation>
    <scope>NUCLEOTIDE SEQUENCE</scope>
    <source>
        <strain evidence="3">CALU 1027</strain>
    </source>
</reference>
<evidence type="ECO:0000313" key="3">
    <source>
        <dbReference type="EMBL" id="KKI99343.1"/>
    </source>
</evidence>